<organism evidence="1 2">
    <name type="scientific">Caerostris extrusa</name>
    <name type="common">Bark spider</name>
    <name type="synonym">Caerostris bankana</name>
    <dbReference type="NCBI Taxonomy" id="172846"/>
    <lineage>
        <taxon>Eukaryota</taxon>
        <taxon>Metazoa</taxon>
        <taxon>Ecdysozoa</taxon>
        <taxon>Arthropoda</taxon>
        <taxon>Chelicerata</taxon>
        <taxon>Arachnida</taxon>
        <taxon>Araneae</taxon>
        <taxon>Araneomorphae</taxon>
        <taxon>Entelegynae</taxon>
        <taxon>Araneoidea</taxon>
        <taxon>Araneidae</taxon>
        <taxon>Caerostris</taxon>
    </lineage>
</organism>
<accession>A0AAV4UBN6</accession>
<protein>
    <submittedName>
        <fullName evidence="1">Uncharacterized protein</fullName>
    </submittedName>
</protein>
<sequence>MQQKINSISTHRMAWFMGEWCGKWSWQDLAAVFSFFSKIQRSLPGSLETSSVGHEFHGLPEIASDVSEVKHIVRSSSQFVRKRHWL</sequence>
<proteinExistence type="predicted"/>
<dbReference type="Proteomes" id="UP001054945">
    <property type="component" value="Unassembled WGS sequence"/>
</dbReference>
<reference evidence="1 2" key="1">
    <citation type="submission" date="2021-06" db="EMBL/GenBank/DDBJ databases">
        <title>Caerostris extrusa draft genome.</title>
        <authorList>
            <person name="Kono N."/>
            <person name="Arakawa K."/>
        </authorList>
    </citation>
    <scope>NUCLEOTIDE SEQUENCE [LARGE SCALE GENOMIC DNA]</scope>
</reference>
<gene>
    <name evidence="1" type="ORF">CEXT_774581</name>
</gene>
<evidence type="ECO:0000313" key="2">
    <source>
        <dbReference type="Proteomes" id="UP001054945"/>
    </source>
</evidence>
<name>A0AAV4UBN6_CAEEX</name>
<evidence type="ECO:0000313" key="1">
    <source>
        <dbReference type="EMBL" id="GIY55257.1"/>
    </source>
</evidence>
<dbReference type="AlphaFoldDB" id="A0AAV4UBN6"/>
<keyword evidence="2" id="KW-1185">Reference proteome</keyword>
<dbReference type="EMBL" id="BPLR01012623">
    <property type="protein sequence ID" value="GIY55257.1"/>
    <property type="molecule type" value="Genomic_DNA"/>
</dbReference>
<comment type="caution">
    <text evidence="1">The sequence shown here is derived from an EMBL/GenBank/DDBJ whole genome shotgun (WGS) entry which is preliminary data.</text>
</comment>